<dbReference type="InterPro" id="IPR038444">
    <property type="entry name" value="DUF465_sf"/>
</dbReference>
<evidence type="ECO:0000313" key="1">
    <source>
        <dbReference type="EMBL" id="SMA40719.1"/>
    </source>
</evidence>
<sequence length="78" mass="9459">MTIAKHDLEKEFPNLKARLKELDIQDPAFHESYERYQVVDKEIIHYETEEGCSDTYLEDLKKERLQLKDKLYFMLTHP</sequence>
<organism evidence="1 2">
    <name type="scientific">Parendozoicomonas haliclonae</name>
    <dbReference type="NCBI Taxonomy" id="1960125"/>
    <lineage>
        <taxon>Bacteria</taxon>
        <taxon>Pseudomonadati</taxon>
        <taxon>Pseudomonadota</taxon>
        <taxon>Gammaproteobacteria</taxon>
        <taxon>Oceanospirillales</taxon>
        <taxon>Endozoicomonadaceae</taxon>
        <taxon>Parendozoicomonas</taxon>
    </lineage>
</organism>
<dbReference type="Pfam" id="PF04325">
    <property type="entry name" value="DUF465"/>
    <property type="match status" value="1"/>
</dbReference>
<evidence type="ECO:0008006" key="3">
    <source>
        <dbReference type="Google" id="ProtNLM"/>
    </source>
</evidence>
<dbReference type="OrthoDB" id="1263265at2"/>
<keyword evidence="2" id="KW-1185">Reference proteome</keyword>
<dbReference type="AlphaFoldDB" id="A0A1X7AHB6"/>
<dbReference type="EMBL" id="FWPT01000002">
    <property type="protein sequence ID" value="SMA40719.1"/>
    <property type="molecule type" value="Genomic_DNA"/>
</dbReference>
<dbReference type="RefSeq" id="WP_087107916.1">
    <property type="nucleotide sequence ID" value="NZ_CBCSCN010000001.1"/>
</dbReference>
<gene>
    <name evidence="1" type="ORF">EHSB41UT_01231</name>
</gene>
<proteinExistence type="predicted"/>
<dbReference type="InterPro" id="IPR007420">
    <property type="entry name" value="DUF465"/>
</dbReference>
<protein>
    <recommendedName>
        <fullName evidence="3">GTP-binding protein</fullName>
    </recommendedName>
</protein>
<evidence type="ECO:0000313" key="2">
    <source>
        <dbReference type="Proteomes" id="UP000196573"/>
    </source>
</evidence>
<name>A0A1X7AHB6_9GAMM</name>
<dbReference type="Proteomes" id="UP000196573">
    <property type="component" value="Unassembled WGS sequence"/>
</dbReference>
<accession>A0A1X7AHB6</accession>
<dbReference type="Gene3D" id="6.10.280.50">
    <property type="match status" value="1"/>
</dbReference>
<reference evidence="1 2" key="1">
    <citation type="submission" date="2017-03" db="EMBL/GenBank/DDBJ databases">
        <authorList>
            <person name="Afonso C.L."/>
            <person name="Miller P.J."/>
            <person name="Scott M.A."/>
            <person name="Spackman E."/>
            <person name="Goraichik I."/>
            <person name="Dimitrov K.M."/>
            <person name="Suarez D.L."/>
            <person name="Swayne D.E."/>
        </authorList>
    </citation>
    <scope>NUCLEOTIDE SEQUENCE [LARGE SCALE GENOMIC DNA]</scope>
    <source>
        <strain evidence="1">SB41UT1</strain>
    </source>
</reference>